<gene>
    <name evidence="1" type="ORF">EPI10_002246</name>
</gene>
<comment type="caution">
    <text evidence="1">The sequence shown here is derived from an EMBL/GenBank/DDBJ whole genome shotgun (WGS) entry which is preliminary data.</text>
</comment>
<organism evidence="1 2">
    <name type="scientific">Gossypium australe</name>
    <dbReference type="NCBI Taxonomy" id="47621"/>
    <lineage>
        <taxon>Eukaryota</taxon>
        <taxon>Viridiplantae</taxon>
        <taxon>Streptophyta</taxon>
        <taxon>Embryophyta</taxon>
        <taxon>Tracheophyta</taxon>
        <taxon>Spermatophyta</taxon>
        <taxon>Magnoliopsida</taxon>
        <taxon>eudicotyledons</taxon>
        <taxon>Gunneridae</taxon>
        <taxon>Pentapetalae</taxon>
        <taxon>rosids</taxon>
        <taxon>malvids</taxon>
        <taxon>Malvales</taxon>
        <taxon>Malvaceae</taxon>
        <taxon>Malvoideae</taxon>
        <taxon>Gossypium</taxon>
    </lineage>
</organism>
<evidence type="ECO:0000313" key="1">
    <source>
        <dbReference type="EMBL" id="KAA3467213.1"/>
    </source>
</evidence>
<name>A0A5B6VDK1_9ROSI</name>
<keyword evidence="2" id="KW-1185">Reference proteome</keyword>
<dbReference type="Proteomes" id="UP000325315">
    <property type="component" value="Unassembled WGS sequence"/>
</dbReference>
<dbReference type="AlphaFoldDB" id="A0A5B6VDK1"/>
<dbReference type="EMBL" id="SMMG02000007">
    <property type="protein sequence ID" value="KAA3467213.1"/>
    <property type="molecule type" value="Genomic_DNA"/>
</dbReference>
<evidence type="ECO:0000313" key="2">
    <source>
        <dbReference type="Proteomes" id="UP000325315"/>
    </source>
</evidence>
<protein>
    <submittedName>
        <fullName evidence="1">Uncharacterized protein</fullName>
    </submittedName>
</protein>
<reference evidence="2" key="1">
    <citation type="journal article" date="2019" name="Plant Biotechnol. J.">
        <title>Genome sequencing of the Australian wild diploid species Gossypium australe highlights disease resistance and delayed gland morphogenesis.</title>
        <authorList>
            <person name="Cai Y."/>
            <person name="Cai X."/>
            <person name="Wang Q."/>
            <person name="Wang P."/>
            <person name="Zhang Y."/>
            <person name="Cai C."/>
            <person name="Xu Y."/>
            <person name="Wang K."/>
            <person name="Zhou Z."/>
            <person name="Wang C."/>
            <person name="Geng S."/>
            <person name="Li B."/>
            <person name="Dong Q."/>
            <person name="Hou Y."/>
            <person name="Wang H."/>
            <person name="Ai P."/>
            <person name="Liu Z."/>
            <person name="Yi F."/>
            <person name="Sun M."/>
            <person name="An G."/>
            <person name="Cheng J."/>
            <person name="Zhang Y."/>
            <person name="Shi Q."/>
            <person name="Xie Y."/>
            <person name="Shi X."/>
            <person name="Chang Y."/>
            <person name="Huang F."/>
            <person name="Chen Y."/>
            <person name="Hong S."/>
            <person name="Mi L."/>
            <person name="Sun Q."/>
            <person name="Zhang L."/>
            <person name="Zhou B."/>
            <person name="Peng R."/>
            <person name="Zhang X."/>
            <person name="Liu F."/>
        </authorList>
    </citation>
    <scope>NUCLEOTIDE SEQUENCE [LARGE SCALE GENOMIC DNA]</scope>
    <source>
        <strain evidence="2">cv. PA1801</strain>
    </source>
</reference>
<sequence>MISRKKKLSFQNLIDRNSTRIEGWSNRCYHKEERKKGRVEMVLTSVNEAVCANQKVKGDGVSKHGSIQYNYLRQNIFQISIFLIRNWKIEIICMAKHLGGEGHFGKGADLKSGNRH</sequence>
<proteinExistence type="predicted"/>
<accession>A0A5B6VDK1</accession>